<feature type="transmembrane region" description="Helical" evidence="8">
    <location>
        <begin position="467"/>
        <end position="486"/>
    </location>
</feature>
<organism evidence="9 10">
    <name type="scientific">Elachura formosa</name>
    <name type="common">spotted wren-babbler</name>
    <dbReference type="NCBI Taxonomy" id="1463973"/>
    <lineage>
        <taxon>Eukaryota</taxon>
        <taxon>Metazoa</taxon>
        <taxon>Chordata</taxon>
        <taxon>Craniata</taxon>
        <taxon>Vertebrata</taxon>
        <taxon>Euteleostomi</taxon>
        <taxon>Archelosauria</taxon>
        <taxon>Archosauria</taxon>
        <taxon>Dinosauria</taxon>
        <taxon>Saurischia</taxon>
        <taxon>Theropoda</taxon>
        <taxon>Coelurosauria</taxon>
        <taxon>Aves</taxon>
        <taxon>Neognathae</taxon>
        <taxon>Neoaves</taxon>
        <taxon>Telluraves</taxon>
        <taxon>Australaves</taxon>
        <taxon>Passeriformes</taxon>
        <taxon>Elachuridae</taxon>
        <taxon>Elachura</taxon>
    </lineage>
</organism>
<protein>
    <submittedName>
        <fullName evidence="9">S29A4 protein</fullName>
    </submittedName>
</protein>
<feature type="transmembrane region" description="Helical" evidence="8">
    <location>
        <begin position="166"/>
        <end position="186"/>
    </location>
</feature>
<keyword evidence="6 8" id="KW-0472">Membrane</keyword>
<comment type="similarity">
    <text evidence="2">Belongs to the SLC29A/ENT transporter (TC 2.A.57) family.</text>
</comment>
<gene>
    <name evidence="9" type="primary">Slc29a4</name>
    <name evidence="9" type="ORF">ELAFOR_R03077</name>
</gene>
<comment type="subcellular location">
    <subcellularLocation>
        <location evidence="1">Membrane</location>
        <topology evidence="1">Multi-pass membrane protein</topology>
    </subcellularLocation>
</comment>
<dbReference type="OrthoDB" id="10014563at2759"/>
<evidence type="ECO:0000256" key="6">
    <source>
        <dbReference type="ARBA" id="ARBA00023136"/>
    </source>
</evidence>
<reference evidence="9" key="1">
    <citation type="submission" date="2019-09" db="EMBL/GenBank/DDBJ databases">
        <title>Bird 10,000 Genomes (B10K) Project - Family phase.</title>
        <authorList>
            <person name="Zhang G."/>
        </authorList>
    </citation>
    <scope>NUCLEOTIDE SEQUENCE</scope>
    <source>
        <strain evidence="9">B10K-IZCAS-20218</strain>
        <tissue evidence="9">Blood</tissue>
    </source>
</reference>
<evidence type="ECO:0000256" key="3">
    <source>
        <dbReference type="ARBA" id="ARBA00022448"/>
    </source>
</evidence>
<dbReference type="InterPro" id="IPR002259">
    <property type="entry name" value="Eqnu_transpt"/>
</dbReference>
<dbReference type="GO" id="GO:0005886">
    <property type="term" value="C:plasma membrane"/>
    <property type="evidence" value="ECO:0007669"/>
    <property type="project" value="TreeGrafter"/>
</dbReference>
<feature type="compositionally biased region" description="Low complexity" evidence="7">
    <location>
        <begin position="326"/>
        <end position="336"/>
    </location>
</feature>
<feature type="compositionally biased region" description="Basic and acidic residues" evidence="7">
    <location>
        <begin position="313"/>
        <end position="325"/>
    </location>
</feature>
<feature type="region of interest" description="Disordered" evidence="7">
    <location>
        <begin position="313"/>
        <end position="344"/>
    </location>
</feature>
<feature type="transmembrane region" description="Helical" evidence="8">
    <location>
        <begin position="70"/>
        <end position="89"/>
    </location>
</feature>
<feature type="transmembrane region" description="Helical" evidence="8">
    <location>
        <begin position="433"/>
        <end position="455"/>
    </location>
</feature>
<evidence type="ECO:0000256" key="5">
    <source>
        <dbReference type="ARBA" id="ARBA00022989"/>
    </source>
</evidence>
<dbReference type="Pfam" id="PF01733">
    <property type="entry name" value="Nucleoside_tran"/>
    <property type="match status" value="2"/>
</dbReference>
<keyword evidence="4 8" id="KW-0812">Transmembrane</keyword>
<accession>A0A851TYB6</accession>
<feature type="transmembrane region" description="Helical" evidence="8">
    <location>
        <begin position="498"/>
        <end position="522"/>
    </location>
</feature>
<dbReference type="PANTHER" id="PTHR10332:SF10">
    <property type="entry name" value="EQUILIBRATIVE NUCLEOSIDE TRANSPORTER 4"/>
    <property type="match status" value="1"/>
</dbReference>
<evidence type="ECO:0000256" key="4">
    <source>
        <dbReference type="ARBA" id="ARBA00022692"/>
    </source>
</evidence>
<dbReference type="PANTHER" id="PTHR10332">
    <property type="entry name" value="EQUILIBRATIVE NUCLEOSIDE TRANSPORTER"/>
    <property type="match status" value="1"/>
</dbReference>
<dbReference type="SUPFAM" id="SSF103473">
    <property type="entry name" value="MFS general substrate transporter"/>
    <property type="match status" value="1"/>
</dbReference>
<evidence type="ECO:0000256" key="2">
    <source>
        <dbReference type="ARBA" id="ARBA00007965"/>
    </source>
</evidence>
<dbReference type="PRINTS" id="PR01130">
    <property type="entry name" value="DERENTRNSPRT"/>
</dbReference>
<evidence type="ECO:0000256" key="7">
    <source>
        <dbReference type="SAM" id="MobiDB-lite"/>
    </source>
</evidence>
<dbReference type="GO" id="GO:0005337">
    <property type="term" value="F:nucleoside transmembrane transporter activity"/>
    <property type="evidence" value="ECO:0007669"/>
    <property type="project" value="InterPro"/>
</dbReference>
<feature type="non-terminal residue" evidence="9">
    <location>
        <position position="1"/>
    </location>
</feature>
<evidence type="ECO:0000313" key="9">
    <source>
        <dbReference type="EMBL" id="NXD21409.1"/>
    </source>
</evidence>
<dbReference type="AlphaFoldDB" id="A0A851TYB6"/>
<dbReference type="Proteomes" id="UP000623542">
    <property type="component" value="Unassembled WGS sequence"/>
</dbReference>
<feature type="non-terminal residue" evidence="9">
    <location>
        <position position="546"/>
    </location>
</feature>
<keyword evidence="5 8" id="KW-1133">Transmembrane helix</keyword>
<feature type="transmembrane region" description="Helical" evidence="8">
    <location>
        <begin position="101"/>
        <end position="122"/>
    </location>
</feature>
<dbReference type="GO" id="GO:0008504">
    <property type="term" value="F:monoamine transmembrane transporter activity"/>
    <property type="evidence" value="ECO:0007669"/>
    <property type="project" value="TreeGrafter"/>
</dbReference>
<proteinExistence type="inferred from homology"/>
<evidence type="ECO:0000256" key="1">
    <source>
        <dbReference type="ARBA" id="ARBA00004141"/>
    </source>
</evidence>
<comment type="caution">
    <text evidence="9">The sequence shown here is derived from an EMBL/GenBank/DDBJ whole genome shotgun (WGS) entry which is preliminary data.</text>
</comment>
<feature type="transmembrane region" description="Helical" evidence="8">
    <location>
        <begin position="259"/>
        <end position="279"/>
    </location>
</feature>
<keyword evidence="3" id="KW-0813">Transport</keyword>
<sequence>MGSVGAERFKERSPAATPEGNVLSCSIASRLGSDGGPRGAAVPLSCPFLFLSSSGAVSEDPEPQDRYHGIYFAMLLAGVGFLLPYNSFITDVDYLHHKYPGTSIVFDMSLTYILVALVAVILNNALVELLSLHTRISVGEWAPCTPRPCCPRAVPLPPPLSPPQTGYLFALGPLLFVSICDVWLELFSRRQAYAINLVAVGVVAFGCTVQQSSFYGYTGLLPKRYTQGVMTGESTAGVIISLSRIFTKLLLSDEKENTVIFFFISIGMELTCFILHLLVKRTRFVRYYTDCSRKGLPESRDPSSGYRVHHDVTSEDVRFENREQRQQSSPQGSPGPEAELAGSGTYMRFDVPRPKIKRSWPSFRGERWAWGEAMPHGQGWVPTAVGLSTISHPRCPILGTAEPSPASTSPQPHLCPSLQILAALPYDWRGTHLLVYSCLRVVFIPLFIMCVYPNGQPTFGHPAWPCIFSLLMGITNGYFGSVPMILAAGKVSPEQRELAGNTMTVSYMTGLTLGSAVAYFAYSLTSTSHSSCFYTETSNGSFTSGY</sequence>
<dbReference type="InterPro" id="IPR036259">
    <property type="entry name" value="MFS_trans_sf"/>
</dbReference>
<keyword evidence="10" id="KW-1185">Reference proteome</keyword>
<evidence type="ECO:0000313" key="10">
    <source>
        <dbReference type="Proteomes" id="UP000623542"/>
    </source>
</evidence>
<dbReference type="EMBL" id="WBNG01000067">
    <property type="protein sequence ID" value="NXD21409.1"/>
    <property type="molecule type" value="Genomic_DNA"/>
</dbReference>
<name>A0A851TYB6_9PASS</name>
<feature type="transmembrane region" description="Helical" evidence="8">
    <location>
        <begin position="193"/>
        <end position="215"/>
    </location>
</feature>
<evidence type="ECO:0000256" key="8">
    <source>
        <dbReference type="SAM" id="Phobius"/>
    </source>
</evidence>